<sequence>MLSAASNVTNQLTHVDLFTTNYRRSGRRTVSAAYAHILFHDFNDEMTAFRRVDFALLPQLVFTYRSGEVPPRMRRQRAPYAGGNEIKACSSGAERPPAPPVPIYKQALRRDDEIQFFRVGRRIVPSTDLFYDTRTDRSRKFRDSRNSTKEWRVRRLPRS</sequence>
<comment type="caution">
    <text evidence="2">The sequence shown here is derived from an EMBL/GenBank/DDBJ whole genome shotgun (WGS) entry which is preliminary data.</text>
</comment>
<keyword evidence="3" id="KW-1185">Reference proteome</keyword>
<dbReference type="Proteomes" id="UP000299102">
    <property type="component" value="Unassembled WGS sequence"/>
</dbReference>
<proteinExistence type="predicted"/>
<evidence type="ECO:0000256" key="1">
    <source>
        <dbReference type="SAM" id="MobiDB-lite"/>
    </source>
</evidence>
<name>A0A4C1VLI5_EUMVA</name>
<evidence type="ECO:0000313" key="2">
    <source>
        <dbReference type="EMBL" id="GBP38734.1"/>
    </source>
</evidence>
<evidence type="ECO:0000313" key="3">
    <source>
        <dbReference type="Proteomes" id="UP000299102"/>
    </source>
</evidence>
<reference evidence="2 3" key="1">
    <citation type="journal article" date="2019" name="Commun. Biol.">
        <title>The bagworm genome reveals a unique fibroin gene that provides high tensile strength.</title>
        <authorList>
            <person name="Kono N."/>
            <person name="Nakamura H."/>
            <person name="Ohtoshi R."/>
            <person name="Tomita M."/>
            <person name="Numata K."/>
            <person name="Arakawa K."/>
        </authorList>
    </citation>
    <scope>NUCLEOTIDE SEQUENCE [LARGE SCALE GENOMIC DNA]</scope>
</reference>
<feature type="region of interest" description="Disordered" evidence="1">
    <location>
        <begin position="74"/>
        <end position="100"/>
    </location>
</feature>
<feature type="compositionally biased region" description="Basic and acidic residues" evidence="1">
    <location>
        <begin position="137"/>
        <end position="153"/>
    </location>
</feature>
<protein>
    <submittedName>
        <fullName evidence="2">Uncharacterized protein</fullName>
    </submittedName>
</protein>
<dbReference type="EMBL" id="BGZK01000353">
    <property type="protein sequence ID" value="GBP38734.1"/>
    <property type="molecule type" value="Genomic_DNA"/>
</dbReference>
<feature type="region of interest" description="Disordered" evidence="1">
    <location>
        <begin position="137"/>
        <end position="159"/>
    </location>
</feature>
<dbReference type="AlphaFoldDB" id="A0A4C1VLI5"/>
<gene>
    <name evidence="2" type="ORF">EVAR_22383_1</name>
</gene>
<accession>A0A4C1VLI5</accession>
<organism evidence="2 3">
    <name type="scientific">Eumeta variegata</name>
    <name type="common">Bagworm moth</name>
    <name type="synonym">Eumeta japonica</name>
    <dbReference type="NCBI Taxonomy" id="151549"/>
    <lineage>
        <taxon>Eukaryota</taxon>
        <taxon>Metazoa</taxon>
        <taxon>Ecdysozoa</taxon>
        <taxon>Arthropoda</taxon>
        <taxon>Hexapoda</taxon>
        <taxon>Insecta</taxon>
        <taxon>Pterygota</taxon>
        <taxon>Neoptera</taxon>
        <taxon>Endopterygota</taxon>
        <taxon>Lepidoptera</taxon>
        <taxon>Glossata</taxon>
        <taxon>Ditrysia</taxon>
        <taxon>Tineoidea</taxon>
        <taxon>Psychidae</taxon>
        <taxon>Oiketicinae</taxon>
        <taxon>Eumeta</taxon>
    </lineage>
</organism>